<evidence type="ECO:0000256" key="4">
    <source>
        <dbReference type="RuleBase" id="RU003719"/>
    </source>
</evidence>
<keyword evidence="2 4" id="KW-0560">Oxidoreductase</keyword>
<sequence>MVLIMNNIGITVYGCEQDEADAFHALSPRFGVMATIINANVSESNAKSAPFNQCISVGHKSEISASILLALKRAGVKYISTRSIGCNHIDTTAAKRMGITVDNVAYSPDSVADYTMMLILMAVRNVKSIVRSVEKHDFRLDSDRGKVLSDMTVGVVGTGQIGKAVIERLRGFGCKVLAYSRSRSIEVNYVPFDELLQNSDIVTLHVPLNTDTHYIISHEQIQRMKQGAFLINTGRGPLVDTYELVKALENGKLGGAALDVLEGEEEFFYSDCTQKPIDNQFLLKLQRMPNVIITPHTAYYTEQALRDTVEKTIKNCLDFERRQEHE</sequence>
<dbReference type="InterPro" id="IPR029753">
    <property type="entry name" value="D-isomer_DH_CS"/>
</dbReference>
<dbReference type="GO" id="GO:0008720">
    <property type="term" value="F:D-lactate dehydrogenase (NAD+) activity"/>
    <property type="evidence" value="ECO:0007669"/>
    <property type="project" value="TreeGrafter"/>
</dbReference>
<evidence type="ECO:0000256" key="3">
    <source>
        <dbReference type="ARBA" id="ARBA00023027"/>
    </source>
</evidence>
<dbReference type="Pfam" id="PF02826">
    <property type="entry name" value="2-Hacid_dh_C"/>
    <property type="match status" value="1"/>
</dbReference>
<dbReference type="InterPro" id="IPR036291">
    <property type="entry name" value="NAD(P)-bd_dom_sf"/>
</dbReference>
<protein>
    <submittedName>
        <fullName evidence="7">Vancomycin resistance protein VanH</fullName>
    </submittedName>
</protein>
<evidence type="ECO:0000256" key="1">
    <source>
        <dbReference type="ARBA" id="ARBA00005854"/>
    </source>
</evidence>
<dbReference type="PROSITE" id="PS00065">
    <property type="entry name" value="D_2_HYDROXYACID_DH_1"/>
    <property type="match status" value="1"/>
</dbReference>
<dbReference type="InterPro" id="IPR006140">
    <property type="entry name" value="D-isomer_DH_NAD-bd"/>
</dbReference>
<dbReference type="AlphaFoldDB" id="A0A060RJG3"/>
<dbReference type="Gene3D" id="3.40.50.720">
    <property type="entry name" value="NAD(P)-binding Rossmann-like Domain"/>
    <property type="match status" value="2"/>
</dbReference>
<dbReference type="InterPro" id="IPR058206">
    <property type="entry name" value="VanH"/>
</dbReference>
<comment type="similarity">
    <text evidence="1 4">Belongs to the D-isomer specific 2-hydroxyacid dehydrogenase family.</text>
</comment>
<dbReference type="InterPro" id="IPR006139">
    <property type="entry name" value="D-isomer_2_OHA_DH_cat_dom"/>
</dbReference>
<name>A0A060RJG3_9STRE</name>
<evidence type="ECO:0000256" key="2">
    <source>
        <dbReference type="ARBA" id="ARBA00023002"/>
    </source>
</evidence>
<dbReference type="PANTHER" id="PTHR43026:SF1">
    <property type="entry name" value="2-HYDROXYACID DEHYDROGENASE HOMOLOG 1-RELATED"/>
    <property type="match status" value="1"/>
</dbReference>
<feature type="domain" description="D-isomer specific 2-hydroxyacid dehydrogenase catalytic" evidence="5">
    <location>
        <begin position="38"/>
        <end position="323"/>
    </location>
</feature>
<dbReference type="SUPFAM" id="SSF51735">
    <property type="entry name" value="NAD(P)-binding Rossmann-fold domains"/>
    <property type="match status" value="1"/>
</dbReference>
<reference evidence="7 8" key="1">
    <citation type="submission" date="2014-02" db="EMBL/GenBank/DDBJ databases">
        <authorList>
            <person name="Manrique M."/>
        </authorList>
    </citation>
    <scope>NUCLEOTIDE SEQUENCE [LARGE SCALE GENOMIC DNA]</scope>
    <source>
        <strain evidence="7 8">LMG17956</strain>
    </source>
</reference>
<dbReference type="NCBIfam" id="NF000492">
    <property type="entry name" value="vanH_gen"/>
    <property type="match status" value="1"/>
</dbReference>
<organism evidence="7 8">
    <name type="scientific">Streptococcus gallolyticus</name>
    <dbReference type="NCBI Taxonomy" id="315405"/>
    <lineage>
        <taxon>Bacteria</taxon>
        <taxon>Bacillati</taxon>
        <taxon>Bacillota</taxon>
        <taxon>Bacilli</taxon>
        <taxon>Lactobacillales</taxon>
        <taxon>Streptococcaceae</taxon>
        <taxon>Streptococcus</taxon>
    </lineage>
</organism>
<gene>
    <name evidence="7" type="ORF">BN963_SGAL_00181</name>
</gene>
<proteinExistence type="inferred from homology"/>
<feature type="domain" description="D-isomer specific 2-hydroxyacid dehydrogenase NAD-binding" evidence="6">
    <location>
        <begin position="116"/>
        <end position="298"/>
    </location>
</feature>
<reference evidence="7 8" key="2">
    <citation type="submission" date="2014-05" db="EMBL/GenBank/DDBJ databases">
        <title>Genome sequence of Streptococcus gallolyticus.</title>
        <authorList>
            <person name="Del Campo R."/>
        </authorList>
    </citation>
    <scope>NUCLEOTIDE SEQUENCE [LARGE SCALE GENOMIC DNA]</scope>
    <source>
        <strain evidence="7 8">LMG17956</strain>
    </source>
</reference>
<dbReference type="InterPro" id="IPR058205">
    <property type="entry name" value="D-LDH-like"/>
</dbReference>
<dbReference type="InterPro" id="IPR029752">
    <property type="entry name" value="D-isomer_DH_CS1"/>
</dbReference>
<dbReference type="Pfam" id="PF00389">
    <property type="entry name" value="2-Hacid_dh"/>
    <property type="match status" value="1"/>
</dbReference>
<dbReference type="CDD" id="cd12185">
    <property type="entry name" value="HGDH_LDH_like"/>
    <property type="match status" value="1"/>
</dbReference>
<dbReference type="PROSITE" id="PS00671">
    <property type="entry name" value="D_2_HYDROXYACID_DH_3"/>
    <property type="match status" value="1"/>
</dbReference>
<accession>A0A060RJG3</accession>
<evidence type="ECO:0000313" key="7">
    <source>
        <dbReference type="EMBL" id="CDO17002.1"/>
    </source>
</evidence>
<keyword evidence="3" id="KW-0520">NAD</keyword>
<comment type="caution">
    <text evidence="7">The sequence shown here is derived from an EMBL/GenBank/DDBJ whole genome shotgun (WGS) entry which is preliminary data.</text>
</comment>
<dbReference type="EMBL" id="CCBC010000038">
    <property type="protein sequence ID" value="CDO17002.1"/>
    <property type="molecule type" value="Genomic_DNA"/>
</dbReference>
<evidence type="ECO:0000313" key="8">
    <source>
        <dbReference type="Proteomes" id="UP000027584"/>
    </source>
</evidence>
<evidence type="ECO:0000259" key="6">
    <source>
        <dbReference type="Pfam" id="PF02826"/>
    </source>
</evidence>
<dbReference type="SUPFAM" id="SSF52283">
    <property type="entry name" value="Formate/glycerate dehydrogenase catalytic domain-like"/>
    <property type="match status" value="1"/>
</dbReference>
<dbReference type="Proteomes" id="UP000027584">
    <property type="component" value="Unassembled WGS sequence"/>
</dbReference>
<dbReference type="NCBIfam" id="NF000371">
    <property type="entry name" value="vanH_Agroup"/>
    <property type="match status" value="1"/>
</dbReference>
<dbReference type="PROSITE" id="PS00670">
    <property type="entry name" value="D_2_HYDROXYACID_DH_2"/>
    <property type="match status" value="1"/>
</dbReference>
<dbReference type="PANTHER" id="PTHR43026">
    <property type="entry name" value="2-HYDROXYACID DEHYDROGENASE HOMOLOG 1-RELATED"/>
    <property type="match status" value="1"/>
</dbReference>
<evidence type="ECO:0000259" key="5">
    <source>
        <dbReference type="Pfam" id="PF00389"/>
    </source>
</evidence>
<dbReference type="GO" id="GO:0051287">
    <property type="term" value="F:NAD binding"/>
    <property type="evidence" value="ECO:0007669"/>
    <property type="project" value="InterPro"/>
</dbReference>